<protein>
    <recommendedName>
        <fullName evidence="3">Hydroxymethylpyrimidine pyrophosphatase</fullName>
    </recommendedName>
</protein>
<accession>A0A1H1LU56</accession>
<dbReference type="STRING" id="412690.SAMN04489834_0222"/>
<reference evidence="2" key="1">
    <citation type="submission" date="2016-10" db="EMBL/GenBank/DDBJ databases">
        <authorList>
            <person name="Varghese N."/>
            <person name="Submissions S."/>
        </authorList>
    </citation>
    <scope>NUCLEOTIDE SEQUENCE [LARGE SCALE GENOMIC DNA]</scope>
    <source>
        <strain evidence="2">DSM 21772</strain>
    </source>
</reference>
<dbReference type="Proteomes" id="UP000181956">
    <property type="component" value="Chromosome I"/>
</dbReference>
<name>A0A1H1LU56_9MICO</name>
<dbReference type="InterPro" id="IPR036412">
    <property type="entry name" value="HAD-like_sf"/>
</dbReference>
<evidence type="ECO:0008006" key="3">
    <source>
        <dbReference type="Google" id="ProtNLM"/>
    </source>
</evidence>
<dbReference type="RefSeq" id="WP_083362404.1">
    <property type="nucleotide sequence ID" value="NZ_LT629742.1"/>
</dbReference>
<organism evidence="1 2">
    <name type="scientific">Microterricola viridarii</name>
    <dbReference type="NCBI Taxonomy" id="412690"/>
    <lineage>
        <taxon>Bacteria</taxon>
        <taxon>Bacillati</taxon>
        <taxon>Actinomycetota</taxon>
        <taxon>Actinomycetes</taxon>
        <taxon>Micrococcales</taxon>
        <taxon>Microbacteriaceae</taxon>
        <taxon>Microterricola</taxon>
    </lineage>
</organism>
<evidence type="ECO:0000313" key="2">
    <source>
        <dbReference type="Proteomes" id="UP000181956"/>
    </source>
</evidence>
<proteinExistence type="predicted"/>
<dbReference type="OrthoDB" id="4925391at2"/>
<evidence type="ECO:0000313" key="1">
    <source>
        <dbReference type="EMBL" id="SDR78154.1"/>
    </source>
</evidence>
<dbReference type="SUPFAM" id="SSF56784">
    <property type="entry name" value="HAD-like"/>
    <property type="match status" value="1"/>
</dbReference>
<sequence length="299" mass="32032">MSVSVPPLGLLLDVDGPIASPVTRTIAIESIISDLVTLADAGIPIVFNTGRSDAFLREEVVAPLVAAGLPEHARVFAVCEKGAVWFAITPEGAGEIHVSSELAVPAAYGAAIEQLVAERFSEHMFFDQTKRAMVSVEQHKHVESADYRAQQAAFDAAAFAEMGRHDFGVEHDGVSAAASDGEVAYRVDTTIISTDIESVQLGKDLGAMRALEMLRPNGPLPLQWRTVGDSRTDYAMADWLNEQGYTVAHVDVRPADGVPEKPYPVLTAGNLIHDEAGAAFLARWVEMVRGTAAQDGDVR</sequence>
<dbReference type="AlphaFoldDB" id="A0A1H1LU56"/>
<keyword evidence="2" id="KW-1185">Reference proteome</keyword>
<dbReference type="EMBL" id="LT629742">
    <property type="protein sequence ID" value="SDR78154.1"/>
    <property type="molecule type" value="Genomic_DNA"/>
</dbReference>
<gene>
    <name evidence="1" type="ORF">SAMN04489834_0222</name>
</gene>